<dbReference type="InterPro" id="IPR011051">
    <property type="entry name" value="RmlC_Cupin_sf"/>
</dbReference>
<evidence type="ECO:0000313" key="2">
    <source>
        <dbReference type="EMBL" id="TDM12233.1"/>
    </source>
</evidence>
<reference evidence="2 3" key="1">
    <citation type="submission" date="2019-01" db="EMBL/GenBank/DDBJ databases">
        <title>Draft genome sequences of the type strains of six Macrococcus species.</title>
        <authorList>
            <person name="Mazhar S."/>
            <person name="Altermann E."/>
            <person name="Hill C."/>
            <person name="Mcauliffe O."/>
        </authorList>
    </citation>
    <scope>NUCLEOTIDE SEQUENCE [LARGE SCALE GENOMIC DNA]</scope>
    <source>
        <strain evidence="2 3">CCM4815</strain>
    </source>
</reference>
<dbReference type="SUPFAM" id="SSF51182">
    <property type="entry name" value="RmlC-like cupins"/>
    <property type="match status" value="1"/>
</dbReference>
<dbReference type="PANTHER" id="PTHR36448:SF2">
    <property type="entry name" value="CUPIN TYPE-1 DOMAIN-CONTAINING PROTEIN"/>
    <property type="match status" value="1"/>
</dbReference>
<dbReference type="InterPro" id="IPR047121">
    <property type="entry name" value="YjiB-like"/>
</dbReference>
<protein>
    <submittedName>
        <fullName evidence="2">Cupin domain-containing protein</fullName>
    </submittedName>
</protein>
<dbReference type="Gene3D" id="2.60.120.10">
    <property type="entry name" value="Jelly Rolls"/>
    <property type="match status" value="1"/>
</dbReference>
<gene>
    <name evidence="2" type="ORF">ERX29_03980</name>
</gene>
<name>A0A4V3BF15_9STAP</name>
<feature type="domain" description="Cupin type-2" evidence="1">
    <location>
        <begin position="51"/>
        <end position="105"/>
    </location>
</feature>
<dbReference type="EMBL" id="SCWB01000005">
    <property type="protein sequence ID" value="TDM12233.1"/>
    <property type="molecule type" value="Genomic_DNA"/>
</dbReference>
<dbReference type="Proteomes" id="UP000294802">
    <property type="component" value="Unassembled WGS sequence"/>
</dbReference>
<dbReference type="AlphaFoldDB" id="A0A4V3BF15"/>
<dbReference type="InterPro" id="IPR014500">
    <property type="entry name" value="UCP019307_cupin"/>
</dbReference>
<organism evidence="2 3">
    <name type="scientific">Macrococcus lamae</name>
    <dbReference type="NCBI Taxonomy" id="198484"/>
    <lineage>
        <taxon>Bacteria</taxon>
        <taxon>Bacillati</taxon>
        <taxon>Bacillota</taxon>
        <taxon>Bacilli</taxon>
        <taxon>Bacillales</taxon>
        <taxon>Staphylococcaceae</taxon>
        <taxon>Macrococcus</taxon>
    </lineage>
</organism>
<dbReference type="PIRSF" id="PIRSF019307">
    <property type="entry name" value="UCP019307"/>
    <property type="match status" value="1"/>
</dbReference>
<dbReference type="InterPro" id="IPR013096">
    <property type="entry name" value="Cupin_2"/>
</dbReference>
<dbReference type="CDD" id="cd02219">
    <property type="entry name" value="cupin_YjlB-like"/>
    <property type="match status" value="1"/>
</dbReference>
<dbReference type="Pfam" id="PF07883">
    <property type="entry name" value="Cupin_2"/>
    <property type="match status" value="1"/>
</dbReference>
<proteinExistence type="predicted"/>
<evidence type="ECO:0000313" key="3">
    <source>
        <dbReference type="Proteomes" id="UP000294802"/>
    </source>
</evidence>
<comment type="caution">
    <text evidence="2">The sequence shown here is derived from an EMBL/GenBank/DDBJ whole genome shotgun (WGS) entry which is preliminary data.</text>
</comment>
<dbReference type="RefSeq" id="WP_133443403.1">
    <property type="nucleotide sequence ID" value="NZ_SCWB01000005.1"/>
</dbReference>
<dbReference type="PANTHER" id="PTHR36448">
    <property type="entry name" value="BLR7373 PROTEIN"/>
    <property type="match status" value="1"/>
</dbReference>
<accession>A0A4V3BF15</accession>
<dbReference type="InterPro" id="IPR014710">
    <property type="entry name" value="RmlC-like_jellyroll"/>
</dbReference>
<keyword evidence="3" id="KW-1185">Reference proteome</keyword>
<sequence length="170" mass="18927">MSYKIIHAPVSPSTPNHIIYPVIVYPQSVTDPAETFKKNGWHGIWENGVYDYHHFHPNAHEVLGIKSGDAELMIGGENGQTLKVKAGDVLLLPAGYGHKLLSQSDDFKIVGAYPNEQEVETLKSYEDLTKIQSQISSVMIPETDPVEGDSGPMFKEWEGLYHCSTVDRKC</sequence>
<evidence type="ECO:0000259" key="1">
    <source>
        <dbReference type="Pfam" id="PF07883"/>
    </source>
</evidence>
<dbReference type="OrthoDB" id="9791759at2"/>